<dbReference type="InterPro" id="IPR005886">
    <property type="entry name" value="UDP_G4E"/>
</dbReference>
<dbReference type="AlphaFoldDB" id="A0A0G1C553"/>
<comment type="cofactor">
    <cofactor evidence="2">
        <name>NAD(+)</name>
        <dbReference type="ChEBI" id="CHEBI:57540"/>
    </cofactor>
</comment>
<evidence type="ECO:0000256" key="8">
    <source>
        <dbReference type="ARBA" id="ARBA00023235"/>
    </source>
</evidence>
<evidence type="ECO:0000313" key="13">
    <source>
        <dbReference type="EMBL" id="KKS44773.1"/>
    </source>
</evidence>
<sequence>MTKILVTGGGGYIGSNACKQLLNKGYEIVVVDDFSSGYQQPLKLLTKHYGSSKIRFYAQDIREDLAYIFKKENNIMAVIHYAGVCSVNESVLNPYKYFSINTAGTNNLLNQMLKFKIKNIVFSSSCAVYGEAIRIPIDEEHPTIPTNPYGQSKLMSEQIIQWFHKSQGINYIILRYFNVCGASDDGELGDSKKPSVHVVQNAVRGAMGLEPFFLTCTKVNTPDNTPIRDYVDVVDLSVAHLKALQLLLKGKGNQIINLGTGTGYSVLQVINDVQKITGSKTKVNIGHSRRGEYAQMVASNVKAKKLLDWKPERNLEDSVKTLMHWYTDRPNGWEN</sequence>
<dbReference type="GO" id="GO:0003978">
    <property type="term" value="F:UDP-glucose 4-epimerase activity"/>
    <property type="evidence" value="ECO:0007669"/>
    <property type="project" value="UniProtKB-EC"/>
</dbReference>
<dbReference type="PANTHER" id="PTHR43725">
    <property type="entry name" value="UDP-GLUCOSE 4-EPIMERASE"/>
    <property type="match status" value="1"/>
</dbReference>
<gene>
    <name evidence="13" type="ORF">UV07_C0003G0008</name>
</gene>
<evidence type="ECO:0000256" key="9">
    <source>
        <dbReference type="ARBA" id="ARBA00023277"/>
    </source>
</evidence>
<comment type="pathway">
    <text evidence="3">Carbohydrate metabolism; galactose metabolism.</text>
</comment>
<name>A0A0G1C553_9BACT</name>
<dbReference type="NCBIfam" id="TIGR01179">
    <property type="entry name" value="galE"/>
    <property type="match status" value="1"/>
</dbReference>
<dbReference type="InterPro" id="IPR001509">
    <property type="entry name" value="Epimerase_deHydtase"/>
</dbReference>
<dbReference type="InterPro" id="IPR036291">
    <property type="entry name" value="NAD(P)-bd_dom_sf"/>
</dbReference>
<reference evidence="13 14" key="1">
    <citation type="journal article" date="2015" name="Nature">
        <title>rRNA introns, odd ribosomes, and small enigmatic genomes across a large radiation of phyla.</title>
        <authorList>
            <person name="Brown C.T."/>
            <person name="Hug L.A."/>
            <person name="Thomas B.C."/>
            <person name="Sharon I."/>
            <person name="Castelle C.J."/>
            <person name="Singh A."/>
            <person name="Wilkins M.J."/>
            <person name="Williams K.H."/>
            <person name="Banfield J.F."/>
        </authorList>
    </citation>
    <scope>NUCLEOTIDE SEQUENCE [LARGE SCALE GENOMIC DNA]</scope>
</reference>
<dbReference type="EC" id="5.1.3.2" evidence="5"/>
<keyword evidence="7" id="KW-0520">NAD</keyword>
<dbReference type="Pfam" id="PF01370">
    <property type="entry name" value="Epimerase"/>
    <property type="match status" value="1"/>
</dbReference>
<proteinExistence type="inferred from homology"/>
<dbReference type="EMBL" id="LCDB01000003">
    <property type="protein sequence ID" value="KKS44773.1"/>
    <property type="molecule type" value="Genomic_DNA"/>
</dbReference>
<organism evidence="13 14">
    <name type="scientific">Candidatus Azambacteria bacterium GW2011_GWB1_42_17</name>
    <dbReference type="NCBI Taxonomy" id="1618615"/>
    <lineage>
        <taxon>Bacteria</taxon>
        <taxon>Candidatus Azamiibacteriota</taxon>
    </lineage>
</organism>
<keyword evidence="8" id="KW-0413">Isomerase</keyword>
<comment type="catalytic activity">
    <reaction evidence="1">
        <text>UDP-alpha-D-glucose = UDP-alpha-D-galactose</text>
        <dbReference type="Rhea" id="RHEA:22168"/>
        <dbReference type="ChEBI" id="CHEBI:58885"/>
        <dbReference type="ChEBI" id="CHEBI:66914"/>
        <dbReference type="EC" id="5.1.3.2"/>
    </reaction>
</comment>
<dbReference type="UniPathway" id="UPA00214"/>
<evidence type="ECO:0000256" key="11">
    <source>
        <dbReference type="ARBA" id="ARBA00033067"/>
    </source>
</evidence>
<evidence type="ECO:0000256" key="7">
    <source>
        <dbReference type="ARBA" id="ARBA00023027"/>
    </source>
</evidence>
<dbReference type="Proteomes" id="UP000033986">
    <property type="component" value="Unassembled WGS sequence"/>
</dbReference>
<feature type="domain" description="NAD-dependent epimerase/dehydratase" evidence="12">
    <location>
        <begin position="4"/>
        <end position="259"/>
    </location>
</feature>
<dbReference type="PANTHER" id="PTHR43725:SF53">
    <property type="entry name" value="UDP-ARABINOSE 4-EPIMERASE 1"/>
    <property type="match status" value="1"/>
</dbReference>
<evidence type="ECO:0000256" key="10">
    <source>
        <dbReference type="ARBA" id="ARBA00031367"/>
    </source>
</evidence>
<evidence type="ECO:0000256" key="2">
    <source>
        <dbReference type="ARBA" id="ARBA00001911"/>
    </source>
</evidence>
<evidence type="ECO:0000259" key="12">
    <source>
        <dbReference type="Pfam" id="PF01370"/>
    </source>
</evidence>
<comment type="similarity">
    <text evidence="4">Belongs to the NAD(P)-dependent epimerase/dehydratase family.</text>
</comment>
<dbReference type="GO" id="GO:0033499">
    <property type="term" value="P:galactose catabolic process via UDP-galactose, Leloir pathway"/>
    <property type="evidence" value="ECO:0007669"/>
    <property type="project" value="TreeGrafter"/>
</dbReference>
<evidence type="ECO:0000256" key="4">
    <source>
        <dbReference type="ARBA" id="ARBA00007637"/>
    </source>
</evidence>
<protein>
    <recommendedName>
        <fullName evidence="6">UDP-glucose 4-epimerase</fullName>
        <ecNumber evidence="5">5.1.3.2</ecNumber>
    </recommendedName>
    <alternativeName>
        <fullName evidence="11">Galactowaldenase</fullName>
    </alternativeName>
    <alternativeName>
        <fullName evidence="10">UDP-galactose 4-epimerase</fullName>
    </alternativeName>
</protein>
<dbReference type="SUPFAM" id="SSF51735">
    <property type="entry name" value="NAD(P)-binding Rossmann-fold domains"/>
    <property type="match status" value="1"/>
</dbReference>
<evidence type="ECO:0000256" key="5">
    <source>
        <dbReference type="ARBA" id="ARBA00013189"/>
    </source>
</evidence>
<comment type="caution">
    <text evidence="13">The sequence shown here is derived from an EMBL/GenBank/DDBJ whole genome shotgun (WGS) entry which is preliminary data.</text>
</comment>
<evidence type="ECO:0000256" key="3">
    <source>
        <dbReference type="ARBA" id="ARBA00004947"/>
    </source>
</evidence>
<accession>A0A0G1C553</accession>
<dbReference type="Gene3D" id="3.90.25.10">
    <property type="entry name" value="UDP-galactose 4-epimerase, domain 1"/>
    <property type="match status" value="1"/>
</dbReference>
<dbReference type="PATRIC" id="fig|1618615.3.peg.86"/>
<evidence type="ECO:0000256" key="1">
    <source>
        <dbReference type="ARBA" id="ARBA00000083"/>
    </source>
</evidence>
<keyword evidence="9" id="KW-0119">Carbohydrate metabolism</keyword>
<evidence type="ECO:0000313" key="14">
    <source>
        <dbReference type="Proteomes" id="UP000033986"/>
    </source>
</evidence>
<evidence type="ECO:0000256" key="6">
    <source>
        <dbReference type="ARBA" id="ARBA00018569"/>
    </source>
</evidence>
<dbReference type="Gene3D" id="3.40.50.720">
    <property type="entry name" value="NAD(P)-binding Rossmann-like Domain"/>
    <property type="match status" value="1"/>
</dbReference>